<reference evidence="1 2" key="1">
    <citation type="submission" date="2020-11" db="EMBL/GenBank/DDBJ databases">
        <title>genome sequence of strain KACC 18849.</title>
        <authorList>
            <person name="Gao J."/>
            <person name="Zhang X."/>
        </authorList>
    </citation>
    <scope>NUCLEOTIDE SEQUENCE [LARGE SCALE GENOMIC DNA]</scope>
    <source>
        <strain evidence="1 2">KACC 18849</strain>
    </source>
</reference>
<name>A0ABS0SY03_9CAUL</name>
<dbReference type="EMBL" id="JADWOX010000007">
    <property type="protein sequence ID" value="MBI1684498.1"/>
    <property type="molecule type" value="Genomic_DNA"/>
</dbReference>
<protein>
    <submittedName>
        <fullName evidence="1">Type II toxin-antitoxin system VapB family antitoxin</fullName>
    </submittedName>
</protein>
<organism evidence="1 2">
    <name type="scientific">Caulobacter hibisci</name>
    <dbReference type="NCBI Taxonomy" id="2035993"/>
    <lineage>
        <taxon>Bacteria</taxon>
        <taxon>Pseudomonadati</taxon>
        <taxon>Pseudomonadota</taxon>
        <taxon>Alphaproteobacteria</taxon>
        <taxon>Caulobacterales</taxon>
        <taxon>Caulobacteraceae</taxon>
        <taxon>Caulobacter</taxon>
    </lineage>
</organism>
<dbReference type="InterPro" id="IPR019239">
    <property type="entry name" value="VapB_antitoxin"/>
</dbReference>
<evidence type="ECO:0000313" key="1">
    <source>
        <dbReference type="EMBL" id="MBI1684498.1"/>
    </source>
</evidence>
<proteinExistence type="predicted"/>
<dbReference type="Pfam" id="PF09957">
    <property type="entry name" value="VapB_antitoxin"/>
    <property type="match status" value="1"/>
</dbReference>
<sequence>MRATLAIDDDLLDRAIALTGIHEKTALVCEALKALVERESARRLALLGGSEPHLELAPRRRAQPA</sequence>
<accession>A0ABS0SY03</accession>
<dbReference type="RefSeq" id="WP_198576411.1">
    <property type="nucleotide sequence ID" value="NZ_JADWOX010000007.1"/>
</dbReference>
<comment type="caution">
    <text evidence="1">The sequence shown here is derived from an EMBL/GenBank/DDBJ whole genome shotgun (WGS) entry which is preliminary data.</text>
</comment>
<evidence type="ECO:0000313" key="2">
    <source>
        <dbReference type="Proteomes" id="UP000639859"/>
    </source>
</evidence>
<dbReference type="Proteomes" id="UP000639859">
    <property type="component" value="Unassembled WGS sequence"/>
</dbReference>
<gene>
    <name evidence="1" type="ORF">I4Q42_12550</name>
</gene>
<keyword evidence="2" id="KW-1185">Reference proteome</keyword>